<dbReference type="PANTHER" id="PTHR46844:SF1">
    <property type="entry name" value="SLR5058 PROTEIN"/>
    <property type="match status" value="1"/>
</dbReference>
<evidence type="ECO:0000313" key="1">
    <source>
        <dbReference type="EMBL" id="VAW43518.1"/>
    </source>
</evidence>
<proteinExistence type="predicted"/>
<dbReference type="PANTHER" id="PTHR46844">
    <property type="entry name" value="SLR5058 PROTEIN"/>
    <property type="match status" value="1"/>
</dbReference>
<organism evidence="1">
    <name type="scientific">hydrothermal vent metagenome</name>
    <dbReference type="NCBI Taxonomy" id="652676"/>
    <lineage>
        <taxon>unclassified sequences</taxon>
        <taxon>metagenomes</taxon>
        <taxon>ecological metagenomes</taxon>
    </lineage>
</organism>
<reference evidence="1" key="1">
    <citation type="submission" date="2018-06" db="EMBL/GenBank/DDBJ databases">
        <authorList>
            <person name="Zhirakovskaya E."/>
        </authorList>
    </citation>
    <scope>NUCLEOTIDE SEQUENCE</scope>
</reference>
<name>A0A3B0VIT8_9ZZZZ</name>
<accession>A0A3B0VIT8</accession>
<dbReference type="EMBL" id="UOEU01001100">
    <property type="protein sequence ID" value="VAW43518.1"/>
    <property type="molecule type" value="Genomic_DNA"/>
</dbReference>
<protein>
    <submittedName>
        <fullName evidence="1">Uncharacterized protein</fullName>
    </submittedName>
</protein>
<sequence>MKRKNCRYALLRDEANKAVRELAQVPLLLALLCLVFEERNDFPPGRHEIYEEATRALLSKWDASRNISRDVVYQQLSLGRKQKMLATIAAKTFEKGDYFLKEREVVRLLGDYLQGVPRLDEPDAERVLQTLEAQHGIFVERARRIHSFSHLTLQEYFTARYTVDNESRGAVARLMAHVGDDRWREVFLLVAGMLEDATEFGEQYIDAAHDLLNGDVQLIERLNWAAQKAAVVQIGYKPSASRALLHSLDIASDLGLDLALNVFLPRDIDDFDFETVDYESLGINVEPLDSEQELPDSPPTPDLDFTPIPVHAYALALDLDSDLASARDLARDHARTRVYFLDNTPTLLPEIARVIDLSLARIFSCDLALRIAEQQNLAEMTNALKKLTPPDKEANREVRSAFAKKLSAILDQYEDRWNPFHLLTITKKDAFSWKELPKEKIEYWSNYFQANLLLVKCLQVAYVPNRQALEDKILLPPESL</sequence>
<dbReference type="AlphaFoldDB" id="A0A3B0VIT8"/>
<gene>
    <name evidence="1" type="ORF">MNBD_CHLOROFLEXI01-2021</name>
</gene>